<proteinExistence type="predicted"/>
<keyword evidence="1" id="KW-0812">Transmembrane</keyword>
<evidence type="ECO:0000313" key="2">
    <source>
        <dbReference type="EnsemblMetazoa" id="GPPI032339-PA"/>
    </source>
</evidence>
<dbReference type="EnsemblMetazoa" id="GPPI032339-RA">
    <property type="protein sequence ID" value="GPPI032339-PA"/>
    <property type="gene ID" value="GPPI032339"/>
</dbReference>
<accession>A0A1B0BJS4</accession>
<reference evidence="3" key="1">
    <citation type="submission" date="2015-01" db="EMBL/GenBank/DDBJ databases">
        <authorList>
            <person name="Aksoy S."/>
            <person name="Warren W."/>
            <person name="Wilson R.K."/>
        </authorList>
    </citation>
    <scope>NUCLEOTIDE SEQUENCE [LARGE SCALE GENOMIC DNA]</scope>
    <source>
        <strain evidence="3">IAEA</strain>
    </source>
</reference>
<organism evidence="2 3">
    <name type="scientific">Glossina palpalis gambiensis</name>
    <dbReference type="NCBI Taxonomy" id="67801"/>
    <lineage>
        <taxon>Eukaryota</taxon>
        <taxon>Metazoa</taxon>
        <taxon>Ecdysozoa</taxon>
        <taxon>Arthropoda</taxon>
        <taxon>Hexapoda</taxon>
        <taxon>Insecta</taxon>
        <taxon>Pterygota</taxon>
        <taxon>Neoptera</taxon>
        <taxon>Endopterygota</taxon>
        <taxon>Diptera</taxon>
        <taxon>Brachycera</taxon>
        <taxon>Muscomorpha</taxon>
        <taxon>Hippoboscoidea</taxon>
        <taxon>Glossinidae</taxon>
        <taxon>Glossina</taxon>
    </lineage>
</organism>
<keyword evidence="1" id="KW-0472">Membrane</keyword>
<protein>
    <submittedName>
        <fullName evidence="2">Uncharacterized protein</fullName>
    </submittedName>
</protein>
<dbReference type="VEuPathDB" id="VectorBase:GPPI032339"/>
<evidence type="ECO:0000313" key="3">
    <source>
        <dbReference type="Proteomes" id="UP000092460"/>
    </source>
</evidence>
<dbReference type="EMBL" id="JXJN01015518">
    <property type="status" value="NOT_ANNOTATED_CDS"/>
    <property type="molecule type" value="Genomic_DNA"/>
</dbReference>
<keyword evidence="3" id="KW-1185">Reference proteome</keyword>
<name>A0A1B0BJS4_9MUSC</name>
<keyword evidence="1" id="KW-1133">Transmembrane helix</keyword>
<dbReference type="AlphaFoldDB" id="A0A1B0BJS4"/>
<reference evidence="2" key="2">
    <citation type="submission" date="2020-05" db="UniProtKB">
        <authorList>
            <consortium name="EnsemblMetazoa"/>
        </authorList>
    </citation>
    <scope>IDENTIFICATION</scope>
    <source>
        <strain evidence="2">IAEA</strain>
    </source>
</reference>
<evidence type="ECO:0000256" key="1">
    <source>
        <dbReference type="SAM" id="Phobius"/>
    </source>
</evidence>
<dbReference type="Proteomes" id="UP000092460">
    <property type="component" value="Unassembled WGS sequence"/>
</dbReference>
<sequence>MAVGLAHGKVDIKKTFYNQSTRMRHQFESNAISKLNYILLGIICMPAVLTSNVTATTLLLIVMLFRTNDEKHFLDDSTNELTGLEVINSVIKIYVRRSKDC</sequence>
<feature type="transmembrane region" description="Helical" evidence="1">
    <location>
        <begin position="37"/>
        <end position="65"/>
    </location>
</feature>